<dbReference type="GO" id="GO:0003723">
    <property type="term" value="F:RNA binding"/>
    <property type="evidence" value="ECO:0007669"/>
    <property type="project" value="InterPro"/>
</dbReference>
<protein>
    <submittedName>
        <fullName evidence="2">Type I addiction module toxin, SymE family</fullName>
    </submittedName>
</protein>
<dbReference type="InterPro" id="IPR014944">
    <property type="entry name" value="Toxin_SymE-like"/>
</dbReference>
<name>A0A563D7R3_9FLAO</name>
<sequence>MRHSCVYYPEIRLAGKWLQDFGFKAGDILTLECNKNQIVIKKV</sequence>
<evidence type="ECO:0000313" key="2">
    <source>
        <dbReference type="EMBL" id="TWP26266.1"/>
    </source>
</evidence>
<dbReference type="Proteomes" id="UP000319499">
    <property type="component" value="Unassembled WGS sequence"/>
</dbReference>
<accession>A0A563D7R3</accession>
<gene>
    <name evidence="2" type="ORF">ETU09_11070</name>
</gene>
<dbReference type="AlphaFoldDB" id="A0A563D7R3"/>
<dbReference type="OrthoDB" id="9803936at2"/>
<dbReference type="EMBL" id="SELH01000026">
    <property type="protein sequence ID" value="TWP26266.1"/>
    <property type="molecule type" value="Genomic_DNA"/>
</dbReference>
<proteinExistence type="predicted"/>
<dbReference type="Pfam" id="PF08845">
    <property type="entry name" value="SymE_toxin"/>
    <property type="match status" value="1"/>
</dbReference>
<organism evidence="2 3">
    <name type="scientific">Apibacter muscae</name>
    <dbReference type="NCBI Taxonomy" id="2509004"/>
    <lineage>
        <taxon>Bacteria</taxon>
        <taxon>Pseudomonadati</taxon>
        <taxon>Bacteroidota</taxon>
        <taxon>Flavobacteriia</taxon>
        <taxon>Flavobacteriales</taxon>
        <taxon>Weeksellaceae</taxon>
        <taxon>Apibacter</taxon>
    </lineage>
</organism>
<reference evidence="2 3" key="1">
    <citation type="submission" date="2019-02" db="EMBL/GenBank/DDBJ databases">
        <title>Apibacter muscae sp. nov.: a novel member of the house fly microbiota.</title>
        <authorList>
            <person name="Park R."/>
        </authorList>
    </citation>
    <scope>NUCLEOTIDE SEQUENCE [LARGE SCALE GENOMIC DNA]</scope>
    <source>
        <strain evidence="2 3">AL1</strain>
    </source>
</reference>
<evidence type="ECO:0000313" key="3">
    <source>
        <dbReference type="Proteomes" id="UP000319499"/>
    </source>
</evidence>
<keyword evidence="3" id="KW-1185">Reference proteome</keyword>
<comment type="caution">
    <text evidence="2">The sequence shown here is derived from an EMBL/GenBank/DDBJ whole genome shotgun (WGS) entry which is preliminary data.</text>
</comment>
<feature type="domain" description="Toxin SymE-like" evidence="1">
    <location>
        <begin position="7"/>
        <end position="41"/>
    </location>
</feature>
<dbReference type="GO" id="GO:0016788">
    <property type="term" value="F:hydrolase activity, acting on ester bonds"/>
    <property type="evidence" value="ECO:0007669"/>
    <property type="project" value="InterPro"/>
</dbReference>
<evidence type="ECO:0000259" key="1">
    <source>
        <dbReference type="Pfam" id="PF08845"/>
    </source>
</evidence>
<dbReference type="GO" id="GO:0016070">
    <property type="term" value="P:RNA metabolic process"/>
    <property type="evidence" value="ECO:0007669"/>
    <property type="project" value="InterPro"/>
</dbReference>
<dbReference type="GO" id="GO:0005737">
    <property type="term" value="C:cytoplasm"/>
    <property type="evidence" value="ECO:0007669"/>
    <property type="project" value="InterPro"/>
</dbReference>